<accession>A0A0E9RDV2</accession>
<name>A0A0E9RDV2_ANGAN</name>
<protein>
    <submittedName>
        <fullName evidence="2">Uncharacterized protein</fullName>
    </submittedName>
</protein>
<feature type="signal peptide" evidence="1">
    <location>
        <begin position="1"/>
        <end position="18"/>
    </location>
</feature>
<reference evidence="2" key="1">
    <citation type="submission" date="2014-11" db="EMBL/GenBank/DDBJ databases">
        <authorList>
            <person name="Amaro Gonzalez C."/>
        </authorList>
    </citation>
    <scope>NUCLEOTIDE SEQUENCE</scope>
</reference>
<keyword evidence="1" id="KW-0732">Signal</keyword>
<evidence type="ECO:0000313" key="2">
    <source>
        <dbReference type="EMBL" id="JAH27306.1"/>
    </source>
</evidence>
<dbReference type="EMBL" id="GBXM01081271">
    <property type="protein sequence ID" value="JAH27306.1"/>
    <property type="molecule type" value="Transcribed_RNA"/>
</dbReference>
<sequence>MIMLKSLLIDCILAVSRAFRCIVPRPKLAS</sequence>
<feature type="chain" id="PRO_5002431570" evidence="1">
    <location>
        <begin position="19"/>
        <end position="30"/>
    </location>
</feature>
<evidence type="ECO:0000256" key="1">
    <source>
        <dbReference type="SAM" id="SignalP"/>
    </source>
</evidence>
<organism evidence="2">
    <name type="scientific">Anguilla anguilla</name>
    <name type="common">European freshwater eel</name>
    <name type="synonym">Muraena anguilla</name>
    <dbReference type="NCBI Taxonomy" id="7936"/>
    <lineage>
        <taxon>Eukaryota</taxon>
        <taxon>Metazoa</taxon>
        <taxon>Chordata</taxon>
        <taxon>Craniata</taxon>
        <taxon>Vertebrata</taxon>
        <taxon>Euteleostomi</taxon>
        <taxon>Actinopterygii</taxon>
        <taxon>Neopterygii</taxon>
        <taxon>Teleostei</taxon>
        <taxon>Anguilliformes</taxon>
        <taxon>Anguillidae</taxon>
        <taxon>Anguilla</taxon>
    </lineage>
</organism>
<reference evidence="2" key="2">
    <citation type="journal article" date="2015" name="Fish Shellfish Immunol.">
        <title>Early steps in the European eel (Anguilla anguilla)-Vibrio vulnificus interaction in the gills: Role of the RtxA13 toxin.</title>
        <authorList>
            <person name="Callol A."/>
            <person name="Pajuelo D."/>
            <person name="Ebbesson L."/>
            <person name="Teles M."/>
            <person name="MacKenzie S."/>
            <person name="Amaro C."/>
        </authorList>
    </citation>
    <scope>NUCLEOTIDE SEQUENCE</scope>
</reference>
<dbReference type="AlphaFoldDB" id="A0A0E9RDV2"/>
<proteinExistence type="predicted"/>